<dbReference type="SMART" id="SM00184">
    <property type="entry name" value="RING"/>
    <property type="match status" value="1"/>
</dbReference>
<proteinExistence type="predicted"/>
<evidence type="ECO:0000313" key="5">
    <source>
        <dbReference type="EMBL" id="CAD6255591.1"/>
    </source>
</evidence>
<evidence type="ECO:0000256" key="2">
    <source>
        <dbReference type="SAM" id="MobiDB-lite"/>
    </source>
</evidence>
<dbReference type="FunFam" id="3.30.40.10:FF:000654">
    <property type="entry name" value="RING-H2 finger protein ATL33"/>
    <property type="match status" value="1"/>
</dbReference>
<feature type="region of interest" description="Disordered" evidence="2">
    <location>
        <begin position="63"/>
        <end position="85"/>
    </location>
</feature>
<dbReference type="Gene3D" id="3.30.40.10">
    <property type="entry name" value="Zinc/RING finger domain, C3HC4 (zinc finger)"/>
    <property type="match status" value="1"/>
</dbReference>
<dbReference type="InterPro" id="IPR013083">
    <property type="entry name" value="Znf_RING/FYVE/PHD"/>
</dbReference>
<keyword evidence="1" id="KW-0862">Zinc</keyword>
<dbReference type="InterPro" id="IPR001841">
    <property type="entry name" value="Znf_RING"/>
</dbReference>
<dbReference type="UniPathway" id="UPA00143"/>
<dbReference type="SUPFAM" id="SSF57850">
    <property type="entry name" value="RING/U-box"/>
    <property type="match status" value="1"/>
</dbReference>
<keyword evidence="6" id="KW-1185">Reference proteome</keyword>
<evidence type="ECO:0000259" key="4">
    <source>
        <dbReference type="PROSITE" id="PS50089"/>
    </source>
</evidence>
<dbReference type="PANTHER" id="PTHR45676:SF120">
    <property type="entry name" value="RING-TYPE E3 UBIQUITIN TRANSFERASE"/>
    <property type="match status" value="1"/>
</dbReference>
<dbReference type="EMBL" id="CAJGYO010000010">
    <property type="protein sequence ID" value="CAD6255591.1"/>
    <property type="molecule type" value="Genomic_DNA"/>
</dbReference>
<comment type="caution">
    <text evidence="5">The sequence shown here is derived from an EMBL/GenBank/DDBJ whole genome shotgun (WGS) entry which is preliminary data.</text>
</comment>
<dbReference type="PROSITE" id="PS50089">
    <property type="entry name" value="ZF_RING_2"/>
    <property type="match status" value="1"/>
</dbReference>
<keyword evidence="1" id="KW-0863">Zinc-finger</keyword>
<dbReference type="GO" id="GO:0008270">
    <property type="term" value="F:zinc ion binding"/>
    <property type="evidence" value="ECO:0007669"/>
    <property type="project" value="UniProtKB-KW"/>
</dbReference>
<gene>
    <name evidence="5" type="ORF">NCGR_LOCUS39132</name>
</gene>
<dbReference type="AlphaFoldDB" id="A0A811QI93"/>
<keyword evidence="3" id="KW-0812">Transmembrane</keyword>
<accession>A0A811QI93</accession>
<evidence type="ECO:0000313" key="6">
    <source>
        <dbReference type="Proteomes" id="UP000604825"/>
    </source>
</evidence>
<feature type="region of interest" description="Disordered" evidence="2">
    <location>
        <begin position="1"/>
        <end position="21"/>
    </location>
</feature>
<feature type="domain" description="RING-type" evidence="4">
    <location>
        <begin position="125"/>
        <end position="167"/>
    </location>
</feature>
<keyword evidence="3" id="KW-0472">Membrane</keyword>
<keyword evidence="3" id="KW-1133">Transmembrane helix</keyword>
<feature type="transmembrane region" description="Helical" evidence="3">
    <location>
        <begin position="32"/>
        <end position="55"/>
    </location>
</feature>
<keyword evidence="1" id="KW-0479">Metal-binding</keyword>
<dbReference type="Proteomes" id="UP000604825">
    <property type="component" value="Unassembled WGS sequence"/>
</dbReference>
<evidence type="ECO:0000256" key="3">
    <source>
        <dbReference type="SAM" id="Phobius"/>
    </source>
</evidence>
<sequence length="177" mass="19204">MANHKNNGGGSMYYYGNNPSQKTDDEEQFKKTVAIGLPVFILVVLLLWLLCFWIHKDNDEEDVVPGPGNRVRQRRQSRGAGGWVDRAPSSTVAGAAVEVVSPVRAAEPPLVCMYRKADGWREGSCGVCLAELADGEVLLVLPACMHYFHAACVGEWLRGHDTCPLCRAPLVGPAAVA</sequence>
<dbReference type="OrthoDB" id="656255at2759"/>
<protein>
    <recommendedName>
        <fullName evidence="4">RING-type domain-containing protein</fullName>
    </recommendedName>
</protein>
<dbReference type="Pfam" id="PF13639">
    <property type="entry name" value="zf-RING_2"/>
    <property type="match status" value="1"/>
</dbReference>
<name>A0A811QI93_9POAL</name>
<reference evidence="5" key="1">
    <citation type="submission" date="2020-10" db="EMBL/GenBank/DDBJ databases">
        <authorList>
            <person name="Han B."/>
            <person name="Lu T."/>
            <person name="Zhao Q."/>
            <person name="Huang X."/>
            <person name="Zhao Y."/>
        </authorList>
    </citation>
    <scope>NUCLEOTIDE SEQUENCE</scope>
</reference>
<dbReference type="PANTHER" id="PTHR45676">
    <property type="entry name" value="RING-H2 FINGER PROTEIN ATL51-RELATED"/>
    <property type="match status" value="1"/>
</dbReference>
<organism evidence="5 6">
    <name type="scientific">Miscanthus lutarioriparius</name>
    <dbReference type="NCBI Taxonomy" id="422564"/>
    <lineage>
        <taxon>Eukaryota</taxon>
        <taxon>Viridiplantae</taxon>
        <taxon>Streptophyta</taxon>
        <taxon>Embryophyta</taxon>
        <taxon>Tracheophyta</taxon>
        <taxon>Spermatophyta</taxon>
        <taxon>Magnoliopsida</taxon>
        <taxon>Liliopsida</taxon>
        <taxon>Poales</taxon>
        <taxon>Poaceae</taxon>
        <taxon>PACMAD clade</taxon>
        <taxon>Panicoideae</taxon>
        <taxon>Andropogonodae</taxon>
        <taxon>Andropogoneae</taxon>
        <taxon>Saccharinae</taxon>
        <taxon>Miscanthus</taxon>
    </lineage>
</organism>
<evidence type="ECO:0000256" key="1">
    <source>
        <dbReference type="PROSITE-ProRule" id="PRU00175"/>
    </source>
</evidence>
<dbReference type="GO" id="GO:0016567">
    <property type="term" value="P:protein ubiquitination"/>
    <property type="evidence" value="ECO:0007669"/>
    <property type="project" value="UniProtKB-UniPathway"/>
</dbReference>